<proteinExistence type="predicted"/>
<reference evidence="1" key="1">
    <citation type="journal article" date="2023" name="Science">
        <title>Genome structures resolve the early diversification of teleost fishes.</title>
        <authorList>
            <person name="Parey E."/>
            <person name="Louis A."/>
            <person name="Montfort J."/>
            <person name="Bouchez O."/>
            <person name="Roques C."/>
            <person name="Iampietro C."/>
            <person name="Lluch J."/>
            <person name="Castinel A."/>
            <person name="Donnadieu C."/>
            <person name="Desvignes T."/>
            <person name="Floi Bucao C."/>
            <person name="Jouanno E."/>
            <person name="Wen M."/>
            <person name="Mejri S."/>
            <person name="Dirks R."/>
            <person name="Jansen H."/>
            <person name="Henkel C."/>
            <person name="Chen W.J."/>
            <person name="Zahm M."/>
            <person name="Cabau C."/>
            <person name="Klopp C."/>
            <person name="Thompson A.W."/>
            <person name="Robinson-Rechavi M."/>
            <person name="Braasch I."/>
            <person name="Lecointre G."/>
            <person name="Bobe J."/>
            <person name="Postlethwait J.H."/>
            <person name="Berthelot C."/>
            <person name="Roest Crollius H."/>
            <person name="Guiguen Y."/>
        </authorList>
    </citation>
    <scope>NUCLEOTIDE SEQUENCE</scope>
    <source>
        <strain evidence="1">NC1722</strain>
    </source>
</reference>
<dbReference type="Proteomes" id="UP001221898">
    <property type="component" value="Unassembled WGS sequence"/>
</dbReference>
<protein>
    <submittedName>
        <fullName evidence="1">Uncharacterized protein</fullName>
    </submittedName>
</protein>
<organism evidence="1 2">
    <name type="scientific">Aldrovandia affinis</name>
    <dbReference type="NCBI Taxonomy" id="143900"/>
    <lineage>
        <taxon>Eukaryota</taxon>
        <taxon>Metazoa</taxon>
        <taxon>Chordata</taxon>
        <taxon>Craniata</taxon>
        <taxon>Vertebrata</taxon>
        <taxon>Euteleostomi</taxon>
        <taxon>Actinopterygii</taxon>
        <taxon>Neopterygii</taxon>
        <taxon>Teleostei</taxon>
        <taxon>Notacanthiformes</taxon>
        <taxon>Halosauridae</taxon>
        <taxon>Aldrovandia</taxon>
    </lineage>
</organism>
<dbReference type="AlphaFoldDB" id="A0AAD7RKZ7"/>
<evidence type="ECO:0000313" key="1">
    <source>
        <dbReference type="EMBL" id="KAJ8386149.1"/>
    </source>
</evidence>
<dbReference type="EMBL" id="JAINUG010000234">
    <property type="protein sequence ID" value="KAJ8386149.1"/>
    <property type="molecule type" value="Genomic_DNA"/>
</dbReference>
<sequence>MFSSWCYAWTKKIGVTIEVTMDFDMVNKTLHMANTMHKISAEVSELPGIVCDLTKGVTAGQRWRLESQYLIFKRQETSKKGTLNPKLLSAIIPSCSSPCME</sequence>
<accession>A0AAD7RKZ7</accession>
<keyword evidence="2" id="KW-1185">Reference proteome</keyword>
<comment type="caution">
    <text evidence="1">The sequence shown here is derived from an EMBL/GenBank/DDBJ whole genome shotgun (WGS) entry which is preliminary data.</text>
</comment>
<evidence type="ECO:0000313" key="2">
    <source>
        <dbReference type="Proteomes" id="UP001221898"/>
    </source>
</evidence>
<gene>
    <name evidence="1" type="ORF">AAFF_G00176570</name>
</gene>
<name>A0AAD7RKZ7_9TELE</name>